<comment type="caution">
    <text evidence="2">The sequence shown here is derived from an EMBL/GenBank/DDBJ whole genome shotgun (WGS) entry which is preliminary data.</text>
</comment>
<dbReference type="GO" id="GO:0034472">
    <property type="term" value="P:snRNA 3'-end processing"/>
    <property type="evidence" value="ECO:0007669"/>
    <property type="project" value="TreeGrafter"/>
</dbReference>
<gene>
    <name evidence="2" type="ORF">BB561_003037</name>
</gene>
<proteinExistence type="predicted"/>
<dbReference type="Proteomes" id="UP000245383">
    <property type="component" value="Unassembled WGS sequence"/>
</dbReference>
<evidence type="ECO:0000313" key="3">
    <source>
        <dbReference type="Proteomes" id="UP000245383"/>
    </source>
</evidence>
<sequence length="1183" mass="136298">MEISKNKVSAVSAFRPTLVPFSSSNTGKHDPTLSYSSFQLDDIKLSSKQHTQETNFNSRNLTKDNFGLSDKIVTKLVKLETESRNNNSTIQFKAILGFSKLLDDFPFPVVANSAFLKLADLFRNGTNNSRMYILKVFEHSEKHLFLIQNAEELIKRILTVLDSNDPVARSLTLRLLGSAPIVFSSSLEVQYKILHRYQTENLTELKALIDVTQVILAHHPVYLEIVWNSLKHKLLEDNLSKNIKSKILCCMKYTKDYPSMQDWTTEWCKKFIVSKLETFFDYSHNLPIDYAYFNSKKMLECELFVSCLATWGSMLGAFNNISIRENISIFVIIIKTCSKKSRYLALLALYKILPQTQINMLDSKNKELCIVITNLADQVNDLVLAKNNLNSKYFRKESYHALKVLAKCYQLLGLQERFIDSTFPWILFGLDLNISNVKRVNKFSDCVPFNLFDINPTFQTYHSAQIQLWKIYIYLVVLQNTFGIVDNCIQHPLAKPQINLVLKSATSNLIYFGLQTILYITSNFYKAQNEDNTSKIWIMRFIKISAKTIIGFGNKETFIFLAKHLIGFFSVKNQNLQYYSVIALEKMAISSPMVFLEEIQPMIVNKLHYVVQKKNFIDNESVSEKMDYSTDKVDWCLLLFYLKLTKNIKNISKPTSLVNKLLEFAQDYIGVFIYESKIKNSMQEFAFSEKLSSDVIWWLFVESCSAGQWVIISMISQHIVTSNISPSSRNWWNAMLDISFSQISPHKNFVLNQNFLQAATLKLRLICQKNQTKTFQYNLILFHYEATSLLEILNTNNIYNESSQQPNPCSSNNILFEKASVYSYSVKNICKLLETCKKIQFSHINIDKYTLTLLKNWETTFLDIITRLEKSSIEDFINKRIEAPLLILGSAFTQTASNIHLEIDTSPEIPNRSENIVDINNNSNQKFSGNDRPRALYQDNATPLNAPLGSQFFVQILGLVSRSNSLNDAASADYDRKTDEKPYSDEQQNINSDFLNNINNYTILRSNISLPITFINFKANVWLSYNPDKILPNFMVLPSLKNLHDNCESKTYKASSVEKEIVDYISMNDYTSNTSQNFINQSIPWNEYMDLPVPFSSPLKAGYFNCTVSVQLPPKSAFYNIYKPLYAPDLKRYKSDKNNAISLGQMKNDLKVQVYMHILCSMVDNFNNVWYIGPHLVFPLVLY</sequence>
<reference evidence="2 3" key="1">
    <citation type="journal article" date="2018" name="MBio">
        <title>Comparative Genomics Reveals the Core Gene Toolbox for the Fungus-Insect Symbiosis.</title>
        <authorList>
            <person name="Wang Y."/>
            <person name="Stata M."/>
            <person name="Wang W."/>
            <person name="Stajich J.E."/>
            <person name="White M.M."/>
            <person name="Moncalvo J.M."/>
        </authorList>
    </citation>
    <scope>NUCLEOTIDE SEQUENCE [LARGE SCALE GENOMIC DNA]</scope>
    <source>
        <strain evidence="2 3">SWE-8-4</strain>
    </source>
</reference>
<organism evidence="2 3">
    <name type="scientific">Smittium simulii</name>
    <dbReference type="NCBI Taxonomy" id="133385"/>
    <lineage>
        <taxon>Eukaryota</taxon>
        <taxon>Fungi</taxon>
        <taxon>Fungi incertae sedis</taxon>
        <taxon>Zoopagomycota</taxon>
        <taxon>Kickxellomycotina</taxon>
        <taxon>Harpellomycetes</taxon>
        <taxon>Harpellales</taxon>
        <taxon>Legeriomycetaceae</taxon>
        <taxon>Smittium</taxon>
    </lineage>
</organism>
<dbReference type="GO" id="GO:0032039">
    <property type="term" value="C:integrator complex"/>
    <property type="evidence" value="ECO:0007669"/>
    <property type="project" value="InterPro"/>
</dbReference>
<dbReference type="Pfam" id="PF24436">
    <property type="entry name" value="INTS7_N"/>
    <property type="match status" value="1"/>
</dbReference>
<name>A0A2T9YNB5_9FUNG</name>
<dbReference type="InterPro" id="IPR033060">
    <property type="entry name" value="INTS7"/>
</dbReference>
<evidence type="ECO:0000259" key="1">
    <source>
        <dbReference type="Pfam" id="PF24436"/>
    </source>
</evidence>
<dbReference type="PANTHER" id="PTHR13322">
    <property type="entry name" value="C1ORF73 PROTEIN"/>
    <property type="match status" value="1"/>
</dbReference>
<dbReference type="AlphaFoldDB" id="A0A2T9YNB5"/>
<feature type="domain" description="Integrator complex subunit 7 N-terminal" evidence="1">
    <location>
        <begin position="84"/>
        <end position="271"/>
    </location>
</feature>
<dbReference type="InterPro" id="IPR056516">
    <property type="entry name" value="INTS7_N"/>
</dbReference>
<dbReference type="OrthoDB" id="5599795at2759"/>
<protein>
    <recommendedName>
        <fullName evidence="1">Integrator complex subunit 7 N-terminal domain-containing protein</fullName>
    </recommendedName>
</protein>
<dbReference type="STRING" id="133385.A0A2T9YNB5"/>
<dbReference type="EMBL" id="MBFR01000114">
    <property type="protein sequence ID" value="PVU93801.1"/>
    <property type="molecule type" value="Genomic_DNA"/>
</dbReference>
<dbReference type="PANTHER" id="PTHR13322:SF2">
    <property type="entry name" value="INTEGRATOR COMPLEX SUBUNIT 7"/>
    <property type="match status" value="1"/>
</dbReference>
<accession>A0A2T9YNB5</accession>
<keyword evidence="3" id="KW-1185">Reference proteome</keyword>
<evidence type="ECO:0000313" key="2">
    <source>
        <dbReference type="EMBL" id="PVU93801.1"/>
    </source>
</evidence>